<evidence type="ECO:0000313" key="2">
    <source>
        <dbReference type="Proteomes" id="UP000784294"/>
    </source>
</evidence>
<accession>A0A3S5CQS1</accession>
<comment type="caution">
    <text evidence="1">The sequence shown here is derived from an EMBL/GenBank/DDBJ whole genome shotgun (WGS) entry which is preliminary data.</text>
</comment>
<dbReference type="AlphaFoldDB" id="A0A3S5CQS1"/>
<gene>
    <name evidence="1" type="ORF">PXEA_LOCUS22122</name>
</gene>
<name>A0A3S5CQS1_9PLAT</name>
<dbReference type="EMBL" id="CAAALY010096838">
    <property type="protein sequence ID" value="VEL28682.1"/>
    <property type="molecule type" value="Genomic_DNA"/>
</dbReference>
<organism evidence="1 2">
    <name type="scientific">Protopolystoma xenopodis</name>
    <dbReference type="NCBI Taxonomy" id="117903"/>
    <lineage>
        <taxon>Eukaryota</taxon>
        <taxon>Metazoa</taxon>
        <taxon>Spiralia</taxon>
        <taxon>Lophotrochozoa</taxon>
        <taxon>Platyhelminthes</taxon>
        <taxon>Monogenea</taxon>
        <taxon>Polyopisthocotylea</taxon>
        <taxon>Polystomatidea</taxon>
        <taxon>Polystomatidae</taxon>
        <taxon>Protopolystoma</taxon>
    </lineage>
</organism>
<protein>
    <submittedName>
        <fullName evidence="1">Uncharacterized protein</fullName>
    </submittedName>
</protein>
<keyword evidence="2" id="KW-1185">Reference proteome</keyword>
<dbReference type="Proteomes" id="UP000784294">
    <property type="component" value="Unassembled WGS sequence"/>
</dbReference>
<proteinExistence type="predicted"/>
<reference evidence="1" key="1">
    <citation type="submission" date="2018-11" db="EMBL/GenBank/DDBJ databases">
        <authorList>
            <consortium name="Pathogen Informatics"/>
        </authorList>
    </citation>
    <scope>NUCLEOTIDE SEQUENCE</scope>
</reference>
<sequence>MHCHFASLSCVDAKLRLISLWQGLPLHGVAFFEARFETTAPVASAMAALLTTATARSSSARGVGPFATGK</sequence>
<evidence type="ECO:0000313" key="1">
    <source>
        <dbReference type="EMBL" id="VEL28682.1"/>
    </source>
</evidence>